<proteinExistence type="predicted"/>
<dbReference type="EMBL" id="JAPDRQ010000203">
    <property type="protein sequence ID" value="KAJ9652359.1"/>
    <property type="molecule type" value="Genomic_DNA"/>
</dbReference>
<dbReference type="Proteomes" id="UP001172386">
    <property type="component" value="Unassembled WGS sequence"/>
</dbReference>
<protein>
    <submittedName>
        <fullName evidence="1">Uncharacterized protein</fullName>
    </submittedName>
</protein>
<organism evidence="1 2">
    <name type="scientific">Neophaeococcomyces mojaviensis</name>
    <dbReference type="NCBI Taxonomy" id="3383035"/>
    <lineage>
        <taxon>Eukaryota</taxon>
        <taxon>Fungi</taxon>
        <taxon>Dikarya</taxon>
        <taxon>Ascomycota</taxon>
        <taxon>Pezizomycotina</taxon>
        <taxon>Eurotiomycetes</taxon>
        <taxon>Chaetothyriomycetidae</taxon>
        <taxon>Chaetothyriales</taxon>
        <taxon>Chaetothyriales incertae sedis</taxon>
        <taxon>Neophaeococcomyces</taxon>
    </lineage>
</organism>
<keyword evidence="2" id="KW-1185">Reference proteome</keyword>
<name>A0ACC2ZXD8_9EURO</name>
<comment type="caution">
    <text evidence="1">The sequence shown here is derived from an EMBL/GenBank/DDBJ whole genome shotgun (WGS) entry which is preliminary data.</text>
</comment>
<sequence length="172" mass="18781">MVLLTNRNRPQTCKVSAPCATTAAAKDFCGEYKIGETAYWDDSFPNTHNVSKIALDEAATIFGKELKPDFVLSISPGIPTQKEIDTLHRVASRNASTNLKIRYHFDSLRRALSGVGVLNPVPKLPVVSAHSQSSPELHGNEFNLGRTGTTSSISSIETERKHQESIKSSLSE</sequence>
<evidence type="ECO:0000313" key="1">
    <source>
        <dbReference type="EMBL" id="KAJ9652359.1"/>
    </source>
</evidence>
<reference evidence="1" key="1">
    <citation type="submission" date="2022-10" db="EMBL/GenBank/DDBJ databases">
        <title>Culturing micro-colonial fungi from biological soil crusts in the Mojave desert and describing Neophaeococcomyces mojavensis, and introducing the new genera and species Taxawa tesnikishii.</title>
        <authorList>
            <person name="Kurbessoian T."/>
            <person name="Stajich J.E."/>
        </authorList>
    </citation>
    <scope>NUCLEOTIDE SEQUENCE</scope>
    <source>
        <strain evidence="1">JES_112</strain>
    </source>
</reference>
<gene>
    <name evidence="1" type="ORF">H2198_008398</name>
</gene>
<accession>A0ACC2ZXD8</accession>
<evidence type="ECO:0000313" key="2">
    <source>
        <dbReference type="Proteomes" id="UP001172386"/>
    </source>
</evidence>